<evidence type="ECO:0000313" key="7">
    <source>
        <dbReference type="EMBL" id="ACI18200.1"/>
    </source>
</evidence>
<dbReference type="KEGG" id="cpo:COPRO5265_0115"/>
<dbReference type="GO" id="GO:0004563">
    <property type="term" value="F:beta-N-acetylhexosaminidase activity"/>
    <property type="evidence" value="ECO:0007669"/>
    <property type="project" value="UniProtKB-EC"/>
</dbReference>
<dbReference type="Gene3D" id="3.20.20.300">
    <property type="entry name" value="Glycoside hydrolase, family 3, N-terminal domain"/>
    <property type="match status" value="1"/>
</dbReference>
<feature type="domain" description="Glycoside hydrolase family 3 N-terminal" evidence="6">
    <location>
        <begin position="34"/>
        <end position="355"/>
    </location>
</feature>
<evidence type="ECO:0000256" key="5">
    <source>
        <dbReference type="ARBA" id="ARBA00023295"/>
    </source>
</evidence>
<reference evidence="7 8" key="2">
    <citation type="journal article" date="2014" name="Genome Announc.">
        <title>Complete Genome Sequence of Coprothermobacter proteolyticus DSM 5265.</title>
        <authorList>
            <person name="Alexiev A."/>
            <person name="Coil D.A."/>
            <person name="Badger J.H."/>
            <person name="Enticknap J."/>
            <person name="Ward N."/>
            <person name="Robb F.T."/>
            <person name="Eisen J.A."/>
        </authorList>
    </citation>
    <scope>NUCLEOTIDE SEQUENCE [LARGE SCALE GENOMIC DNA]</scope>
    <source>
        <strain evidence="8">ATCC 35245 / DSM 5265 / OCM 4 / BT</strain>
    </source>
</reference>
<dbReference type="InterPro" id="IPR050226">
    <property type="entry name" value="NagZ_Beta-hexosaminidase"/>
</dbReference>
<evidence type="ECO:0000259" key="6">
    <source>
        <dbReference type="Pfam" id="PF00933"/>
    </source>
</evidence>
<evidence type="ECO:0000256" key="2">
    <source>
        <dbReference type="ARBA" id="ARBA00005336"/>
    </source>
</evidence>
<dbReference type="EMBL" id="CP001145">
    <property type="protein sequence ID" value="ACI18200.1"/>
    <property type="molecule type" value="Genomic_DNA"/>
</dbReference>
<dbReference type="GO" id="GO:0005975">
    <property type="term" value="P:carbohydrate metabolic process"/>
    <property type="evidence" value="ECO:0007669"/>
    <property type="project" value="InterPro"/>
</dbReference>
<gene>
    <name evidence="7" type="ordered locus">COPRO5265_0115</name>
</gene>
<dbReference type="SUPFAM" id="SSF51445">
    <property type="entry name" value="(Trans)glycosidases"/>
    <property type="match status" value="1"/>
</dbReference>
<keyword evidence="4" id="KW-0378">Hydrolase</keyword>
<protein>
    <recommendedName>
        <fullName evidence="3">beta-N-acetylhexosaminidase</fullName>
        <ecNumber evidence="3">3.2.1.52</ecNumber>
    </recommendedName>
</protein>
<dbReference type="InterPro" id="IPR036962">
    <property type="entry name" value="Glyco_hydro_3_N_sf"/>
</dbReference>
<dbReference type="InterPro" id="IPR017853">
    <property type="entry name" value="GH"/>
</dbReference>
<keyword evidence="8" id="KW-1185">Reference proteome</keyword>
<keyword evidence="5" id="KW-0326">Glycosidase</keyword>
<evidence type="ECO:0000256" key="1">
    <source>
        <dbReference type="ARBA" id="ARBA00001231"/>
    </source>
</evidence>
<dbReference type="EC" id="3.2.1.52" evidence="3"/>
<dbReference type="PANTHER" id="PTHR30480:SF13">
    <property type="entry name" value="BETA-HEXOSAMINIDASE"/>
    <property type="match status" value="1"/>
</dbReference>
<dbReference type="PANTHER" id="PTHR30480">
    <property type="entry name" value="BETA-HEXOSAMINIDASE-RELATED"/>
    <property type="match status" value="1"/>
</dbReference>
<dbReference type="GO" id="GO:0009254">
    <property type="term" value="P:peptidoglycan turnover"/>
    <property type="evidence" value="ECO:0007669"/>
    <property type="project" value="TreeGrafter"/>
</dbReference>
<accession>B5Y6T8</accession>
<dbReference type="Proteomes" id="UP000001732">
    <property type="component" value="Chromosome"/>
</dbReference>
<name>B5Y6T8_COPPD</name>
<dbReference type="NCBIfam" id="NF003740">
    <property type="entry name" value="PRK05337.1"/>
    <property type="match status" value="1"/>
</dbReference>
<sequence>MTPTQSGTDVTPTTAVNQNTQNDVIDSIIANMDLQEKIGQMFIVSFTGTNVSADLITLVHDYHVGGVILFSENIQDDKQLLALLNGIKALNEGNKLPILISTDQEGGRISRLPSRATKFPSNLIIGKRNSATLSYQIGSILGTEMKAYGFNMDFAPVLDVVTNPQNKVIGDRSFGSNPDLVSTLGVATMKGISSSGVIPVVKHFPGHGDTSVDSHQELPVSNATLPHLRSFELLPFEKAIQNGASVVMVAHIKFANVDPSGLPASLSEVFISDILRNELGFSGVVITDDLHMEAITKHYSVGDAAIKAVQAGADMVLICHSLDEQKQAINALVHAVKTGQISEERINESIKRIAMLKRHYDLTDEPSSIAAVLSEVGTEEHADVAKEASVAP</sequence>
<evidence type="ECO:0000256" key="4">
    <source>
        <dbReference type="ARBA" id="ARBA00022801"/>
    </source>
</evidence>
<comment type="similarity">
    <text evidence="2">Belongs to the glycosyl hydrolase 3 family.</text>
</comment>
<comment type="catalytic activity">
    <reaction evidence="1">
        <text>Hydrolysis of terminal non-reducing N-acetyl-D-hexosamine residues in N-acetyl-beta-D-hexosaminides.</text>
        <dbReference type="EC" id="3.2.1.52"/>
    </reaction>
</comment>
<dbReference type="Pfam" id="PF00933">
    <property type="entry name" value="Glyco_hydro_3"/>
    <property type="match status" value="1"/>
</dbReference>
<dbReference type="AlphaFoldDB" id="B5Y6T8"/>
<dbReference type="HOGENOM" id="CLU_008392_0_2_9"/>
<organism evidence="7 8">
    <name type="scientific">Coprothermobacter proteolyticus (strain ATCC 35245 / DSM 5265 / OCM 4 / BT)</name>
    <dbReference type="NCBI Taxonomy" id="309798"/>
    <lineage>
        <taxon>Bacteria</taxon>
        <taxon>Pseudomonadati</taxon>
        <taxon>Coprothermobacterota</taxon>
        <taxon>Coprothermobacteria</taxon>
        <taxon>Coprothermobacterales</taxon>
        <taxon>Coprothermobacteraceae</taxon>
        <taxon>Coprothermobacter</taxon>
    </lineage>
</organism>
<dbReference type="CAZy" id="GH3">
    <property type="family name" value="Glycoside Hydrolase Family 3"/>
</dbReference>
<dbReference type="InterPro" id="IPR001764">
    <property type="entry name" value="Glyco_hydro_3_N"/>
</dbReference>
<evidence type="ECO:0000313" key="8">
    <source>
        <dbReference type="Proteomes" id="UP000001732"/>
    </source>
</evidence>
<dbReference type="eggNOG" id="COG1472">
    <property type="taxonomic scope" value="Bacteria"/>
</dbReference>
<proteinExistence type="inferred from homology"/>
<reference evidence="8" key="1">
    <citation type="submission" date="2008-08" db="EMBL/GenBank/DDBJ databases">
        <title>The complete genome sequence of Coprothermobacter proteolyticus strain ATCC 5245 / DSM 5265 / BT.</title>
        <authorList>
            <person name="Dodson R.J."/>
            <person name="Durkin A.S."/>
            <person name="Wu M."/>
            <person name="Eisen J."/>
            <person name="Sutton G."/>
        </authorList>
    </citation>
    <scope>NUCLEOTIDE SEQUENCE [LARGE SCALE GENOMIC DNA]</scope>
    <source>
        <strain evidence="8">ATCC 35245 / DSM 5265 / OCM 4 / BT</strain>
    </source>
</reference>
<evidence type="ECO:0000256" key="3">
    <source>
        <dbReference type="ARBA" id="ARBA00012663"/>
    </source>
</evidence>
<dbReference type="STRING" id="309798.COPRO5265_0115"/>